<feature type="compositionally biased region" description="Basic and acidic residues" evidence="1">
    <location>
        <begin position="22"/>
        <end position="36"/>
    </location>
</feature>
<reference evidence="2" key="1">
    <citation type="submission" date="2014-11" db="EMBL/GenBank/DDBJ databases">
        <authorList>
            <person name="Otto D Thomas"/>
            <person name="Naeem Raeece"/>
        </authorList>
    </citation>
    <scope>NUCLEOTIDE SEQUENCE</scope>
</reference>
<organism evidence="2">
    <name type="scientific">Chromera velia CCMP2878</name>
    <dbReference type="NCBI Taxonomy" id="1169474"/>
    <lineage>
        <taxon>Eukaryota</taxon>
        <taxon>Sar</taxon>
        <taxon>Alveolata</taxon>
        <taxon>Colpodellida</taxon>
        <taxon>Chromeraceae</taxon>
        <taxon>Chromera</taxon>
    </lineage>
</organism>
<evidence type="ECO:0000313" key="2">
    <source>
        <dbReference type="EMBL" id="CEM38498.1"/>
    </source>
</evidence>
<evidence type="ECO:0000256" key="1">
    <source>
        <dbReference type="SAM" id="MobiDB-lite"/>
    </source>
</evidence>
<sequence>MDPPFLYPPGCRKADQSLTESAGKEDDKQWEAEAGQRHSYQAKGGKSSTRPAWQASEAADRQAQVPEWESSAILPKEEEAFWSHHSVVVSTETVAVCFEVQVAGVTVATAVGAVPFPLGEGESDHLFLFPLSFHSCSSHHSPPI</sequence>
<feature type="region of interest" description="Disordered" evidence="1">
    <location>
        <begin position="1"/>
        <end position="66"/>
    </location>
</feature>
<dbReference type="AlphaFoldDB" id="A0A0G4H4D1"/>
<protein>
    <submittedName>
        <fullName evidence="2">Uncharacterized protein</fullName>
    </submittedName>
</protein>
<proteinExistence type="predicted"/>
<dbReference type="VEuPathDB" id="CryptoDB:Cvel_24624"/>
<dbReference type="EMBL" id="CDMZ01001859">
    <property type="protein sequence ID" value="CEM38498.1"/>
    <property type="molecule type" value="Genomic_DNA"/>
</dbReference>
<gene>
    <name evidence="2" type="ORF">Cvel_24624</name>
</gene>
<name>A0A0G4H4D1_9ALVE</name>
<accession>A0A0G4H4D1</accession>